<dbReference type="OrthoDB" id="10251048at2759"/>
<dbReference type="VEuPathDB" id="FungiDB:TRICI_002154"/>
<evidence type="ECO:0008006" key="3">
    <source>
        <dbReference type="Google" id="ProtNLM"/>
    </source>
</evidence>
<dbReference type="GO" id="GO:0005739">
    <property type="term" value="C:mitochondrion"/>
    <property type="evidence" value="ECO:0007669"/>
    <property type="project" value="TreeGrafter"/>
</dbReference>
<sequence length="273" mass="31383">MGNGIDISERQFLQSHTPYKSLVGKYNRVLVVGGDEDKCRYVAQSYGFKDVVMPVDILRQVGSKIWPFNRYNQEELEKWGRTDLDINKPFDAVLVFCDPRDMGTDTQIVLDLLLSQNGQLGTRRANHEFSSKPAIPVHFSNNDLLWANNYSLPRFGQGAFRTMVQALYKESTKYELDCHIIGKPFHYTYQYADNLLKNWTKNGKDDLTVYMVGDNPASDIMGANNYGWKSMLVRTGVYRDEDRPNIVATPDYFFDNVLDAVNYAIDHNKSYII</sequence>
<dbReference type="NCBIfam" id="TIGR01456">
    <property type="entry name" value="CECR5"/>
    <property type="match status" value="1"/>
</dbReference>
<reference evidence="1" key="1">
    <citation type="journal article" date="2019" name="G3 (Bethesda)">
        <title>Genome Assemblies of Two Rare Opportunistic Yeast Pathogens: Diutina rugosa (syn. Candida rugosa) and Trichomonascus ciferrii (syn. Candida ciferrii).</title>
        <authorList>
            <person name="Mixao V."/>
            <person name="Saus E."/>
            <person name="Hansen A.P."/>
            <person name="Lass-Florl C."/>
            <person name="Gabaldon T."/>
        </authorList>
    </citation>
    <scope>NUCLEOTIDE SEQUENCE</scope>
    <source>
        <strain evidence="1">CBS 4856</strain>
    </source>
</reference>
<evidence type="ECO:0000313" key="2">
    <source>
        <dbReference type="Proteomes" id="UP000761534"/>
    </source>
</evidence>
<dbReference type="EMBL" id="SWFS01000149">
    <property type="protein sequence ID" value="KAA8915711.1"/>
    <property type="molecule type" value="Genomic_DNA"/>
</dbReference>
<keyword evidence="2" id="KW-1185">Reference proteome</keyword>
<dbReference type="Proteomes" id="UP000761534">
    <property type="component" value="Unassembled WGS sequence"/>
</dbReference>
<evidence type="ECO:0000313" key="1">
    <source>
        <dbReference type="EMBL" id="KAA8915711.1"/>
    </source>
</evidence>
<gene>
    <name evidence="1" type="ORF">TRICI_002154</name>
</gene>
<organism evidence="1 2">
    <name type="scientific">Trichomonascus ciferrii</name>
    <dbReference type="NCBI Taxonomy" id="44093"/>
    <lineage>
        <taxon>Eukaryota</taxon>
        <taxon>Fungi</taxon>
        <taxon>Dikarya</taxon>
        <taxon>Ascomycota</taxon>
        <taxon>Saccharomycotina</taxon>
        <taxon>Dipodascomycetes</taxon>
        <taxon>Dipodascales</taxon>
        <taxon>Trichomonascaceae</taxon>
        <taxon>Trichomonascus</taxon>
        <taxon>Trichomonascus ciferrii complex</taxon>
    </lineage>
</organism>
<dbReference type="SUPFAM" id="SSF56784">
    <property type="entry name" value="HAD-like"/>
    <property type="match status" value="1"/>
</dbReference>
<dbReference type="PANTHER" id="PTHR14269">
    <property type="entry name" value="CDP-DIACYLGLYCEROL--GLYCEROL-3-PHOSPHATE 3-PHOSPHATIDYLTRANSFERASE-RELATED"/>
    <property type="match status" value="1"/>
</dbReference>
<dbReference type="InterPro" id="IPR036412">
    <property type="entry name" value="HAD-like_sf"/>
</dbReference>
<dbReference type="InterPro" id="IPR050324">
    <property type="entry name" value="CDP-alcohol_PTase-I"/>
</dbReference>
<dbReference type="InterPro" id="IPR006357">
    <property type="entry name" value="HAD-SF_hydro_IIA"/>
</dbReference>
<dbReference type="InterPro" id="IPR023214">
    <property type="entry name" value="HAD_sf"/>
</dbReference>
<dbReference type="Gene3D" id="3.40.50.1000">
    <property type="entry name" value="HAD superfamily/HAD-like"/>
    <property type="match status" value="2"/>
</dbReference>
<dbReference type="AlphaFoldDB" id="A0A642VBZ6"/>
<accession>A0A642VBZ6</accession>
<dbReference type="GO" id="GO:0046474">
    <property type="term" value="P:glycerophospholipid biosynthetic process"/>
    <property type="evidence" value="ECO:0007669"/>
    <property type="project" value="TreeGrafter"/>
</dbReference>
<comment type="caution">
    <text evidence="1">The sequence shown here is derived from an EMBL/GenBank/DDBJ whole genome shotgun (WGS) entry which is preliminary data.</text>
</comment>
<proteinExistence type="predicted"/>
<dbReference type="Pfam" id="PF13242">
    <property type="entry name" value="Hydrolase_like"/>
    <property type="match status" value="1"/>
</dbReference>
<dbReference type="InterPro" id="IPR006353">
    <property type="entry name" value="HAD-SF_hydro_IIA_CECR5"/>
</dbReference>
<protein>
    <recommendedName>
        <fullName evidence="3">TIGR01456 family HAD hydrolase</fullName>
    </recommendedName>
</protein>
<dbReference type="PANTHER" id="PTHR14269:SF57">
    <property type="entry name" value="SUPERFAMILY HYDROLASE, PUTATIVE (AFU_ORTHOLOGUE AFUA_2G02580)-RELATED"/>
    <property type="match status" value="1"/>
</dbReference>
<name>A0A642VBZ6_9ASCO</name>
<dbReference type="NCBIfam" id="TIGR01460">
    <property type="entry name" value="HAD-SF-IIA"/>
    <property type="match status" value="1"/>
</dbReference>